<dbReference type="AlphaFoldDB" id="A0A0D6X9J4"/>
<evidence type="ECO:0000256" key="5">
    <source>
        <dbReference type="ARBA" id="ARBA00022970"/>
    </source>
</evidence>
<keyword evidence="6 9" id="KW-1133">Transmembrane helix</keyword>
<dbReference type="PANTHER" id="PTHR11795">
    <property type="entry name" value="BRANCHED-CHAIN AMINO ACID TRANSPORT SYSTEM PERMEASE PROTEIN LIVH"/>
    <property type="match status" value="1"/>
</dbReference>
<accession>A0A0D6X9J4</accession>
<keyword evidence="4 9" id="KW-0812">Transmembrane</keyword>
<dbReference type="Pfam" id="PF02653">
    <property type="entry name" value="BPD_transp_2"/>
    <property type="match status" value="1"/>
</dbReference>
<evidence type="ECO:0000256" key="6">
    <source>
        <dbReference type="ARBA" id="ARBA00022989"/>
    </source>
</evidence>
<feature type="transmembrane region" description="Helical" evidence="9">
    <location>
        <begin position="135"/>
        <end position="159"/>
    </location>
</feature>
<sequence length="286" mass="30233">MDFYLLVLLNGLAYAALLFLLASGLSLVYGVGRVLHLAHGGFYMLGGYIGYTLVQRLGDFWLALALVPLCALVVGWVVERLVSLVYGPGRALEQVLFTFGLAFVISDLTRFFWGAQVLGVAVPSSLNRPVVLGPLVYPAYPLFLIGMGVLVALGLWASLRFTPFGLQVRAAAGHPSMAEALGVPTRKVLQRTYLLGVALAALAGFAGAPRIALAPGLDFTMLILGLIVVVLGGLGSVTGALYGALLVGLVDSFGKAFLPQFSQALIFLIMALVLIFRPEGLLGGKR</sequence>
<feature type="transmembrane region" description="Helical" evidence="9">
    <location>
        <begin position="257"/>
        <end position="276"/>
    </location>
</feature>
<dbReference type="STRING" id="276.THFILI_11775"/>
<evidence type="ECO:0000256" key="9">
    <source>
        <dbReference type="SAM" id="Phobius"/>
    </source>
</evidence>
<feature type="transmembrane region" description="Helical" evidence="9">
    <location>
        <begin position="37"/>
        <end position="54"/>
    </location>
</feature>
<keyword evidence="5" id="KW-0029">Amino-acid transport</keyword>
<dbReference type="InterPro" id="IPR001851">
    <property type="entry name" value="ABC_transp_permease"/>
</dbReference>
<organism evidence="10 11">
    <name type="scientific">Thermus filiformis</name>
    <dbReference type="NCBI Taxonomy" id="276"/>
    <lineage>
        <taxon>Bacteria</taxon>
        <taxon>Thermotogati</taxon>
        <taxon>Deinococcota</taxon>
        <taxon>Deinococci</taxon>
        <taxon>Thermales</taxon>
        <taxon>Thermaceae</taxon>
        <taxon>Thermus</taxon>
    </lineage>
</organism>
<dbReference type="CDD" id="cd06582">
    <property type="entry name" value="TM_PBP1_LivH_like"/>
    <property type="match status" value="1"/>
</dbReference>
<dbReference type="InterPro" id="IPR052157">
    <property type="entry name" value="BCAA_transport_permease"/>
</dbReference>
<evidence type="ECO:0000256" key="4">
    <source>
        <dbReference type="ARBA" id="ARBA00022692"/>
    </source>
</evidence>
<gene>
    <name evidence="10" type="ORF">THFILI_11775</name>
</gene>
<feature type="transmembrane region" description="Helical" evidence="9">
    <location>
        <begin position="60"/>
        <end position="82"/>
    </location>
</feature>
<evidence type="ECO:0000256" key="3">
    <source>
        <dbReference type="ARBA" id="ARBA00022475"/>
    </source>
</evidence>
<proteinExistence type="inferred from homology"/>
<dbReference type="GO" id="GO:0005886">
    <property type="term" value="C:plasma membrane"/>
    <property type="evidence" value="ECO:0007669"/>
    <property type="project" value="UniProtKB-SubCell"/>
</dbReference>
<keyword evidence="11" id="KW-1185">Reference proteome</keyword>
<evidence type="ECO:0000313" key="10">
    <source>
        <dbReference type="EMBL" id="KIX84440.1"/>
    </source>
</evidence>
<feature type="transmembrane region" description="Helical" evidence="9">
    <location>
        <begin position="94"/>
        <end position="115"/>
    </location>
</feature>
<feature type="transmembrane region" description="Helical" evidence="9">
    <location>
        <begin position="12"/>
        <end position="30"/>
    </location>
</feature>
<dbReference type="GO" id="GO:0022857">
    <property type="term" value="F:transmembrane transporter activity"/>
    <property type="evidence" value="ECO:0007669"/>
    <property type="project" value="InterPro"/>
</dbReference>
<feature type="transmembrane region" description="Helical" evidence="9">
    <location>
        <begin position="193"/>
        <end position="213"/>
    </location>
</feature>
<evidence type="ECO:0000256" key="1">
    <source>
        <dbReference type="ARBA" id="ARBA00004651"/>
    </source>
</evidence>
<dbReference type="OrthoDB" id="9807115at2"/>
<keyword evidence="3" id="KW-1003">Cell membrane</keyword>
<evidence type="ECO:0000256" key="7">
    <source>
        <dbReference type="ARBA" id="ARBA00023136"/>
    </source>
</evidence>
<evidence type="ECO:0000256" key="8">
    <source>
        <dbReference type="ARBA" id="ARBA00037998"/>
    </source>
</evidence>
<dbReference type="RefSeq" id="WP_038062324.1">
    <property type="nucleotide sequence ID" value="NZ_JPSL02000040.1"/>
</dbReference>
<evidence type="ECO:0000256" key="2">
    <source>
        <dbReference type="ARBA" id="ARBA00022448"/>
    </source>
</evidence>
<name>A0A0D6X9J4_THEFI</name>
<comment type="subcellular location">
    <subcellularLocation>
        <location evidence="1">Cell membrane</location>
        <topology evidence="1">Multi-pass membrane protein</topology>
    </subcellularLocation>
</comment>
<dbReference type="Proteomes" id="UP000030364">
    <property type="component" value="Unassembled WGS sequence"/>
</dbReference>
<dbReference type="GO" id="GO:0006865">
    <property type="term" value="P:amino acid transport"/>
    <property type="evidence" value="ECO:0007669"/>
    <property type="project" value="UniProtKB-KW"/>
</dbReference>
<dbReference type="EMBL" id="JPSL02000040">
    <property type="protein sequence ID" value="KIX84440.1"/>
    <property type="molecule type" value="Genomic_DNA"/>
</dbReference>
<reference evidence="10 11" key="1">
    <citation type="journal article" date="2015" name="Genome Announc.">
        <title>Draft Genome Sequence of the Thermophile Thermus filiformis ATCC 43280, Producer of Carotenoid-(Di)glucoside-Branched Fatty Acid (Di)esters and Source of Hyperthermostable Enzymes of Biotechnological Interest.</title>
        <authorList>
            <person name="Mandelli F."/>
            <person name="Oliveira Ramires B."/>
            <person name="Couger M.B."/>
            <person name="Paixao D.A."/>
            <person name="Camilo C.M."/>
            <person name="Polikarpov I."/>
            <person name="Prade R."/>
            <person name="Riano-Pachon D.M."/>
            <person name="Squina F.M."/>
        </authorList>
    </citation>
    <scope>NUCLEOTIDE SEQUENCE [LARGE SCALE GENOMIC DNA]</scope>
    <source>
        <strain evidence="10 11">ATCC 43280</strain>
    </source>
</reference>
<keyword evidence="2" id="KW-0813">Transport</keyword>
<evidence type="ECO:0000313" key="11">
    <source>
        <dbReference type="Proteomes" id="UP000030364"/>
    </source>
</evidence>
<protein>
    <submittedName>
        <fullName evidence="10">ABC transporter permease</fullName>
    </submittedName>
</protein>
<dbReference type="PANTHER" id="PTHR11795:SF442">
    <property type="entry name" value="ABC TRANSPORTER ATP-BINDING PROTEIN"/>
    <property type="match status" value="1"/>
</dbReference>
<feature type="transmembrane region" description="Helical" evidence="9">
    <location>
        <begin position="219"/>
        <end position="245"/>
    </location>
</feature>
<comment type="caution">
    <text evidence="10">The sequence shown here is derived from an EMBL/GenBank/DDBJ whole genome shotgun (WGS) entry which is preliminary data.</text>
</comment>
<comment type="similarity">
    <text evidence="8">Belongs to the binding-protein-dependent transport system permease family. LivHM subfamily.</text>
</comment>
<keyword evidence="7 9" id="KW-0472">Membrane</keyword>